<sequence>MPVDLSKALTKLDRPPSSHNWVRFVRSTQPETTRSILSFVRGMPRFTYQTGSSAIRDRLALGIDYETAVAITQRSGAPAGRDQNRGLVDAFFEYDRDRKYPKFASVGFEKQWFRVSREILVPVAPLSVIREHERFVPLFVCGWSQVQLNLSQRRLLATVCEDAFLSLTDYMDSPAEFLFFPKNASGIRESEVWSRGDYDLLPEGELNDQVMLYLAAREEARAILAAEKAAADEAAKDTSEHTDPSAPSLFDK</sequence>
<protein>
    <submittedName>
        <fullName evidence="2">Uncharacterized protein</fullName>
    </submittedName>
</protein>
<organism evidence="2 3">
    <name type="scientific">Devosia marina</name>
    <dbReference type="NCBI Taxonomy" id="2683198"/>
    <lineage>
        <taxon>Bacteria</taxon>
        <taxon>Pseudomonadati</taxon>
        <taxon>Pseudomonadota</taxon>
        <taxon>Alphaproteobacteria</taxon>
        <taxon>Hyphomicrobiales</taxon>
        <taxon>Devosiaceae</taxon>
        <taxon>Devosia</taxon>
    </lineage>
</organism>
<evidence type="ECO:0000313" key="3">
    <source>
        <dbReference type="Proteomes" id="UP000438106"/>
    </source>
</evidence>
<keyword evidence="3" id="KW-1185">Reference proteome</keyword>
<feature type="compositionally biased region" description="Basic and acidic residues" evidence="1">
    <location>
        <begin position="233"/>
        <end position="243"/>
    </location>
</feature>
<evidence type="ECO:0000313" key="2">
    <source>
        <dbReference type="EMBL" id="MVT00183.1"/>
    </source>
</evidence>
<feature type="region of interest" description="Disordered" evidence="1">
    <location>
        <begin position="233"/>
        <end position="252"/>
    </location>
</feature>
<evidence type="ECO:0000256" key="1">
    <source>
        <dbReference type="SAM" id="MobiDB-lite"/>
    </source>
</evidence>
<gene>
    <name evidence="2" type="ORF">GO014_14230</name>
</gene>
<dbReference type="RefSeq" id="WP_157290989.1">
    <property type="nucleotide sequence ID" value="NZ_WQRF01000004.1"/>
</dbReference>
<dbReference type="EMBL" id="WQRF01000004">
    <property type="protein sequence ID" value="MVT00183.1"/>
    <property type="molecule type" value="Genomic_DNA"/>
</dbReference>
<proteinExistence type="predicted"/>
<reference evidence="2 3" key="1">
    <citation type="submission" date="2019-12" db="EMBL/GenBank/DDBJ databases">
        <title>Devosia maris sp. nov., isolated from the deep seawater.</title>
        <authorList>
            <person name="Liu Y."/>
        </authorList>
    </citation>
    <scope>NUCLEOTIDE SEQUENCE [LARGE SCALE GENOMIC DNA]</scope>
    <source>
        <strain evidence="2 3">L53-10-65</strain>
    </source>
</reference>
<dbReference type="Proteomes" id="UP000438106">
    <property type="component" value="Unassembled WGS sequence"/>
</dbReference>
<accession>A0A7X3FSX3</accession>
<name>A0A7X3FSX3_9HYPH</name>
<dbReference type="AlphaFoldDB" id="A0A7X3FSX3"/>
<comment type="caution">
    <text evidence="2">The sequence shown here is derived from an EMBL/GenBank/DDBJ whole genome shotgun (WGS) entry which is preliminary data.</text>
</comment>